<dbReference type="Pfam" id="PF00144">
    <property type="entry name" value="Beta-lactamase"/>
    <property type="match status" value="1"/>
</dbReference>
<dbReference type="InterPro" id="IPR012338">
    <property type="entry name" value="Beta-lactam/transpept-like"/>
</dbReference>
<gene>
    <name evidence="2" type="ORF">JQS43_20185</name>
</gene>
<dbReference type="SUPFAM" id="SSF56601">
    <property type="entry name" value="beta-lactamase/transpeptidase-like"/>
    <property type="match status" value="1"/>
</dbReference>
<dbReference type="KEGG" id="nhy:JQS43_20185"/>
<feature type="domain" description="Beta-lactamase-related" evidence="1">
    <location>
        <begin position="27"/>
        <end position="355"/>
    </location>
</feature>
<dbReference type="RefSeq" id="WP_239675960.1">
    <property type="nucleotide sequence ID" value="NZ_CP070499.1"/>
</dbReference>
<dbReference type="InterPro" id="IPR050789">
    <property type="entry name" value="Diverse_Enzym_Activities"/>
</dbReference>
<accession>A0A895YJ94</accession>
<evidence type="ECO:0000259" key="1">
    <source>
        <dbReference type="Pfam" id="PF00144"/>
    </source>
</evidence>
<reference evidence="2" key="1">
    <citation type="submission" date="2021-02" db="EMBL/GenBank/DDBJ databases">
        <title>Natrosporangium hydrolyticum gen. nov., sp. nov, a haloalkaliphilic actinobacterium from a soda solonchak soil.</title>
        <authorList>
            <person name="Sorokin D.Y."/>
            <person name="Khijniak T.V."/>
            <person name="Zakharycheva A.P."/>
            <person name="Boueva O.V."/>
            <person name="Ariskina E.V."/>
            <person name="Hahnke R.L."/>
            <person name="Bunk B."/>
            <person name="Sproer C."/>
            <person name="Schumann P."/>
            <person name="Evtushenko L.I."/>
            <person name="Kublanov I.V."/>
        </authorList>
    </citation>
    <scope>NUCLEOTIDE SEQUENCE</scope>
    <source>
        <strain evidence="2">DSM 106523</strain>
    </source>
</reference>
<protein>
    <submittedName>
        <fullName evidence="2">Beta-lactamase family protein</fullName>
    </submittedName>
</protein>
<dbReference type="EMBL" id="CP070499">
    <property type="protein sequence ID" value="QSB13848.1"/>
    <property type="molecule type" value="Genomic_DNA"/>
</dbReference>
<dbReference type="Proteomes" id="UP000662857">
    <property type="component" value="Chromosome"/>
</dbReference>
<dbReference type="PANTHER" id="PTHR43283">
    <property type="entry name" value="BETA-LACTAMASE-RELATED"/>
    <property type="match status" value="1"/>
</dbReference>
<name>A0A895YJ94_9ACTN</name>
<sequence length="382" mass="42499">MSPPRRTFTAPGNRVAGDVDARLTSFVQRLGARPGLHHVSLAMTSADGRYHWAGGSGPAVAGEPEVRPEAPFFIASITKRFIITLVLQAHERGELDLATPITGYLPPSITTGLHMSDGLDRTPSITVRHLASHTSGLPDFFERRRAGPSLYRQLRAGHDTSWSFDDAITIAREQQRPHFAPQDLTAERQRARYSDTGFQLLIRILETVTSRRFPDLLAERITGPLSLTHTWHPAGRPAEPPPATPLPLYAGRRRVDVDGVIRSSNDLYSTTDDLLTFERALVAGEPFRDPATRHLLTERRNRLRNAPVLRYGLGTMTFSVNRLISPQRRPVTLVGHSGSTGTWLFTCPELGLHLAGTVDQTQAQGLPFRIMAKCLRRWARWP</sequence>
<keyword evidence="3" id="KW-1185">Reference proteome</keyword>
<dbReference type="Gene3D" id="3.40.710.10">
    <property type="entry name" value="DD-peptidase/beta-lactamase superfamily"/>
    <property type="match status" value="1"/>
</dbReference>
<dbReference type="InterPro" id="IPR001466">
    <property type="entry name" value="Beta-lactam-related"/>
</dbReference>
<organism evidence="2 3">
    <name type="scientific">Natronosporangium hydrolyticum</name>
    <dbReference type="NCBI Taxonomy" id="2811111"/>
    <lineage>
        <taxon>Bacteria</taxon>
        <taxon>Bacillati</taxon>
        <taxon>Actinomycetota</taxon>
        <taxon>Actinomycetes</taxon>
        <taxon>Micromonosporales</taxon>
        <taxon>Micromonosporaceae</taxon>
        <taxon>Natronosporangium</taxon>
    </lineage>
</organism>
<evidence type="ECO:0000313" key="2">
    <source>
        <dbReference type="EMBL" id="QSB13848.1"/>
    </source>
</evidence>
<proteinExistence type="predicted"/>
<evidence type="ECO:0000313" key="3">
    <source>
        <dbReference type="Proteomes" id="UP000662857"/>
    </source>
</evidence>
<dbReference type="AlphaFoldDB" id="A0A895YJ94"/>